<accession>A0AAE6IUL9</accession>
<evidence type="ECO:0000313" key="3">
    <source>
        <dbReference type="Proteomes" id="UP000323594"/>
    </source>
</evidence>
<feature type="region of interest" description="Disordered" evidence="1">
    <location>
        <begin position="831"/>
        <end position="866"/>
    </location>
</feature>
<dbReference type="EMBL" id="CP042817">
    <property type="protein sequence ID" value="QEJ98634.1"/>
    <property type="molecule type" value="Genomic_DNA"/>
</dbReference>
<feature type="compositionally biased region" description="Gly residues" evidence="1">
    <location>
        <begin position="835"/>
        <end position="844"/>
    </location>
</feature>
<sequence>MAFKDRKVLTTVKVNPYEIAKASDMEFGFRSILDNFSMLLNAIGATHTPLVDEAGFNNSNELKYVGKKEKDFIIGGGLVDAGNKQLRLLPILAFNNKIGLLISDGLDKDDKPIEIEIGSGSGSFILTHKEDYLYRIESVYIGNANTGEETSGTTANIKKSDPIWDEFQTEWRGSYRVGENDTMQVSTFNKRQSQAVRLFVDFGALVPRAADASANIPDERSIWSERVKIAEVLVCFKRNETNWIYEMQPITKDDVRFVTARCYFDWRVQEEVIEKAKAADSVWVQHAKVAKPNQNAQNQKAEEKRIAGINLDNKAWRAEHYNYRWTAEHTRTYRLGSIAEINEQLYKMHKSDGDIKERVIRLDHINLRPEDPNALRAEKIPIDLVGNADIPLPYNKEIKSYDDVKKGLRAIAETLRGDLIPVGPDDGSGNSDISLPHNKKIESKENIKKGLRVIAETLIAADEKTNTVNTTLNKKIDTVNTTLNSKINGVGEVLTKHIKATDVHSATSDPTAYRIAMRDGNGRMQVASTDKNSGESIVNVNFLTREWSPDFVMKVLRTKLITNQQEFDLWVGQENPNEMYTFVYLKGEFRSKQTINLVKIGTMEVTGYPAAKISAYSERSGRSFDTGMKGDGSDRKVMNINLLSKGGETPYDNCNLGIEKCTCINCMVDIYSSGGASDKVTGFSESTCINCTANVDGVSGYDGDEKYRNGLDGTGAIGFYKCDSENCTATVQGGYGGKGFGGNETWSDGGNGGNGGHAIGFSYGSVSNCSVEARGGSGGDGGQGSRASRMNPRHFDAWKGGHGGNGGSAYAIYSADGNTSNVTIKESFKSQKITGGNGGDGGPSGKEIHSKKGKGAKPGNGGNGGSVYTEGHWADWSPGHGGSTYIMRYKKKTKDGEIEVTYEGNVGENGACYFL</sequence>
<organism evidence="2 3">
    <name type="scientific">Treponema phagedenis</name>
    <dbReference type="NCBI Taxonomy" id="162"/>
    <lineage>
        <taxon>Bacteria</taxon>
        <taxon>Pseudomonadati</taxon>
        <taxon>Spirochaetota</taxon>
        <taxon>Spirochaetia</taxon>
        <taxon>Spirochaetales</taxon>
        <taxon>Treponemataceae</taxon>
        <taxon>Treponema</taxon>
    </lineage>
</organism>
<dbReference type="Proteomes" id="UP000323594">
    <property type="component" value="Chromosome"/>
</dbReference>
<reference evidence="2 3" key="1">
    <citation type="submission" date="2019-08" db="EMBL/GenBank/DDBJ databases">
        <authorList>
            <person name="Kuhnert P."/>
        </authorList>
    </citation>
    <scope>NUCLEOTIDE SEQUENCE [LARGE SCALE GENOMIC DNA]</scope>
    <source>
        <strain evidence="2 3">B36.5</strain>
    </source>
</reference>
<protein>
    <submittedName>
        <fullName evidence="2">Uncharacterized protein</fullName>
    </submittedName>
</protein>
<gene>
    <name evidence="2" type="ORF">FUT82_11905</name>
</gene>
<proteinExistence type="predicted"/>
<dbReference type="AlphaFoldDB" id="A0AAE6IUL9"/>
<name>A0AAE6IUL9_TREPH</name>
<evidence type="ECO:0000256" key="1">
    <source>
        <dbReference type="SAM" id="MobiDB-lite"/>
    </source>
</evidence>
<feature type="compositionally biased region" description="Gly residues" evidence="1">
    <location>
        <begin position="856"/>
        <end position="865"/>
    </location>
</feature>
<dbReference type="RefSeq" id="WP_148884581.1">
    <property type="nucleotide sequence ID" value="NZ_CP042817.1"/>
</dbReference>
<evidence type="ECO:0000313" key="2">
    <source>
        <dbReference type="EMBL" id="QEJ98634.1"/>
    </source>
</evidence>